<evidence type="ECO:0000256" key="1">
    <source>
        <dbReference type="SAM" id="Phobius"/>
    </source>
</evidence>
<keyword evidence="3" id="KW-1185">Reference proteome</keyword>
<keyword evidence="1" id="KW-1133">Transmembrane helix</keyword>
<sequence length="42" mass="4898">MIPFLLKITSYFFAVTAIPIFLIFPVYFPLFLSLKKNISNTQ</sequence>
<dbReference type="HOGENOM" id="CLU_3249603_0_0_9"/>
<proteinExistence type="predicted"/>
<dbReference type="EMBL" id="ACEC01000106">
    <property type="protein sequence ID" value="EEG29352.1"/>
    <property type="molecule type" value="Genomic_DNA"/>
</dbReference>
<keyword evidence="1" id="KW-0812">Transmembrane</keyword>
<comment type="caution">
    <text evidence="2">The sequence shown here is derived from an EMBL/GenBank/DDBJ whole genome shotgun (WGS) entry which is preliminary data.</text>
</comment>
<evidence type="ECO:0000313" key="2">
    <source>
        <dbReference type="EMBL" id="EEG29352.1"/>
    </source>
</evidence>
<name>C0EGP7_9FIRM</name>
<reference evidence="2 3" key="1">
    <citation type="submission" date="2009-01" db="EMBL/GenBank/DDBJ databases">
        <authorList>
            <person name="Fulton L."/>
            <person name="Clifton S."/>
            <person name="Fulton B."/>
            <person name="Xu J."/>
            <person name="Minx P."/>
            <person name="Pepin K.H."/>
            <person name="Johnson M."/>
            <person name="Bhonagiri V."/>
            <person name="Nash W.E."/>
            <person name="Mardis E.R."/>
            <person name="Wilson R.K."/>
        </authorList>
    </citation>
    <scope>NUCLEOTIDE SEQUENCE [LARGE SCALE GENOMIC DNA]</scope>
    <source>
        <strain evidence="2 3">DSM 5476</strain>
    </source>
</reference>
<keyword evidence="1" id="KW-0472">Membrane</keyword>
<organism evidence="2 3">
    <name type="scientific">[Clostridium] methylpentosum DSM 5476</name>
    <dbReference type="NCBI Taxonomy" id="537013"/>
    <lineage>
        <taxon>Bacteria</taxon>
        <taxon>Bacillati</taxon>
        <taxon>Bacillota</taxon>
        <taxon>Clostridia</taxon>
        <taxon>Eubacteriales</taxon>
        <taxon>Oscillospiraceae</taxon>
        <taxon>Oscillospiraceae incertae sedis</taxon>
    </lineage>
</organism>
<accession>C0EGP7</accession>
<feature type="transmembrane region" description="Helical" evidence="1">
    <location>
        <begin position="12"/>
        <end position="32"/>
    </location>
</feature>
<dbReference type="AlphaFoldDB" id="C0EGP7"/>
<gene>
    <name evidence="2" type="ORF">CLOSTMETH_03040</name>
</gene>
<protein>
    <submittedName>
        <fullName evidence="2">Uncharacterized protein</fullName>
    </submittedName>
</protein>
<evidence type="ECO:0000313" key="3">
    <source>
        <dbReference type="Proteomes" id="UP000003340"/>
    </source>
</evidence>
<reference evidence="2 3" key="2">
    <citation type="submission" date="2009-02" db="EMBL/GenBank/DDBJ databases">
        <title>Draft genome sequence of Clostridium methylpentosum (DSM 5476).</title>
        <authorList>
            <person name="Sudarsanam P."/>
            <person name="Ley R."/>
            <person name="Guruge J."/>
            <person name="Turnbaugh P.J."/>
            <person name="Mahowald M."/>
            <person name="Liep D."/>
            <person name="Gordon J."/>
        </authorList>
    </citation>
    <scope>NUCLEOTIDE SEQUENCE [LARGE SCALE GENOMIC DNA]</scope>
    <source>
        <strain evidence="2 3">DSM 5476</strain>
    </source>
</reference>
<dbReference type="Proteomes" id="UP000003340">
    <property type="component" value="Unassembled WGS sequence"/>
</dbReference>